<reference evidence="3 4" key="1">
    <citation type="submission" date="2021-05" db="EMBL/GenBank/DDBJ databases">
        <title>Genetic and Functional Diversity in Clade A Lucinid endosymbionts from the Bahamas.</title>
        <authorList>
            <person name="Giani N.M."/>
            <person name="Engel A.S."/>
            <person name="Campbell B.J."/>
        </authorList>
    </citation>
    <scope>NUCLEOTIDE SEQUENCE [LARGE SCALE GENOMIC DNA]</scope>
    <source>
        <strain evidence="3">LUC16012Gg_MoonRockCtena</strain>
    </source>
</reference>
<feature type="compositionally biased region" description="Pro residues" evidence="1">
    <location>
        <begin position="203"/>
        <end position="212"/>
    </location>
</feature>
<evidence type="ECO:0000256" key="1">
    <source>
        <dbReference type="SAM" id="MobiDB-lite"/>
    </source>
</evidence>
<sequence>MNLRRSSLLLSILWLAGCAATEQIAKTEAIESAATKETNSGAGKTETTRAAATTSAIDEGETANAAATAEMAQVLSLSRLLQRMDRIATLEPGSVQQRTQQLDAKFAELDPADRYEFALLLTRKRSTNRALTRAISILSELQEGANDRIVAEILLLHRRYLTLKKQYRSQRNKSIELEKKIERLKGLEQDLDNSNSRMQEPLYPLPGAPRQP</sequence>
<feature type="region of interest" description="Disordered" evidence="1">
    <location>
        <begin position="188"/>
        <end position="212"/>
    </location>
</feature>
<dbReference type="Proteomes" id="UP000770889">
    <property type="component" value="Unassembled WGS sequence"/>
</dbReference>
<evidence type="ECO:0000313" key="3">
    <source>
        <dbReference type="EMBL" id="MBT2989002.1"/>
    </source>
</evidence>
<dbReference type="AlphaFoldDB" id="A0A944M8Z8"/>
<evidence type="ECO:0000313" key="4">
    <source>
        <dbReference type="Proteomes" id="UP000770889"/>
    </source>
</evidence>
<comment type="caution">
    <text evidence="3">The sequence shown here is derived from an EMBL/GenBank/DDBJ whole genome shotgun (WGS) entry which is preliminary data.</text>
</comment>
<name>A0A944M8Z8_9GAMM</name>
<proteinExistence type="predicted"/>
<feature type="chain" id="PRO_5037819856" evidence="2">
    <location>
        <begin position="26"/>
        <end position="212"/>
    </location>
</feature>
<accession>A0A944M8Z8</accession>
<organism evidence="3 4">
    <name type="scientific">Candidatus Thiodiazotropha taylori</name>
    <dbReference type="NCBI Taxonomy" id="2792791"/>
    <lineage>
        <taxon>Bacteria</taxon>
        <taxon>Pseudomonadati</taxon>
        <taxon>Pseudomonadota</taxon>
        <taxon>Gammaproteobacteria</taxon>
        <taxon>Chromatiales</taxon>
        <taxon>Sedimenticolaceae</taxon>
        <taxon>Candidatus Thiodiazotropha</taxon>
    </lineage>
</organism>
<dbReference type="PROSITE" id="PS51257">
    <property type="entry name" value="PROKAR_LIPOPROTEIN"/>
    <property type="match status" value="1"/>
</dbReference>
<dbReference type="EMBL" id="JAHHGM010000006">
    <property type="protein sequence ID" value="MBT2989002.1"/>
    <property type="molecule type" value="Genomic_DNA"/>
</dbReference>
<protein>
    <submittedName>
        <fullName evidence="3">Uncharacterized protein</fullName>
    </submittedName>
</protein>
<feature type="signal peptide" evidence="2">
    <location>
        <begin position="1"/>
        <end position="25"/>
    </location>
</feature>
<gene>
    <name evidence="3" type="ORF">KME65_08550</name>
</gene>
<keyword evidence="2" id="KW-0732">Signal</keyword>
<evidence type="ECO:0000256" key="2">
    <source>
        <dbReference type="SAM" id="SignalP"/>
    </source>
</evidence>